<dbReference type="SMART" id="SM00100">
    <property type="entry name" value="cNMP"/>
    <property type="match status" value="1"/>
</dbReference>
<protein>
    <submittedName>
        <fullName evidence="5">CBS domain-containing protein</fullName>
    </submittedName>
</protein>
<dbReference type="Proteomes" id="UP000199657">
    <property type="component" value="Unassembled WGS sequence"/>
</dbReference>
<dbReference type="Gene3D" id="3.10.580.10">
    <property type="entry name" value="CBS-domain"/>
    <property type="match status" value="1"/>
</dbReference>
<dbReference type="SMART" id="SM00116">
    <property type="entry name" value="CBS"/>
    <property type="match status" value="2"/>
</dbReference>
<dbReference type="InterPro" id="IPR043519">
    <property type="entry name" value="NT_sf"/>
</dbReference>
<dbReference type="OrthoDB" id="9808528at2"/>
<dbReference type="Pfam" id="PF00027">
    <property type="entry name" value="cNMP_binding"/>
    <property type="match status" value="1"/>
</dbReference>
<dbReference type="RefSeq" id="WP_091639080.1">
    <property type="nucleotide sequence ID" value="NZ_FOEG01000001.1"/>
</dbReference>
<dbReference type="InterPro" id="IPR005105">
    <property type="entry name" value="GlnD_Uridyltrans_N"/>
</dbReference>
<dbReference type="InterPro" id="IPR051257">
    <property type="entry name" value="Diverse_CBS-Domain"/>
</dbReference>
<dbReference type="InterPro" id="IPR018821">
    <property type="entry name" value="DUF294_put_nucleoTrafse_sb-bd"/>
</dbReference>
<evidence type="ECO:0000313" key="6">
    <source>
        <dbReference type="Proteomes" id="UP000199657"/>
    </source>
</evidence>
<dbReference type="Gene3D" id="2.60.120.10">
    <property type="entry name" value="Jelly Rolls"/>
    <property type="match status" value="1"/>
</dbReference>
<dbReference type="PANTHER" id="PTHR43080">
    <property type="entry name" value="CBS DOMAIN-CONTAINING PROTEIN CBSX3, MITOCHONDRIAL"/>
    <property type="match status" value="1"/>
</dbReference>
<evidence type="ECO:0000259" key="4">
    <source>
        <dbReference type="PROSITE" id="PS51371"/>
    </source>
</evidence>
<feature type="domain" description="CBS" evidence="4">
    <location>
        <begin position="158"/>
        <end position="214"/>
    </location>
</feature>
<dbReference type="InterPro" id="IPR046342">
    <property type="entry name" value="CBS_dom_sf"/>
</dbReference>
<keyword evidence="6" id="KW-1185">Reference proteome</keyword>
<dbReference type="InterPro" id="IPR000644">
    <property type="entry name" value="CBS_dom"/>
</dbReference>
<accession>A0A1H8PUM8</accession>
<dbReference type="EMBL" id="FOEG01000001">
    <property type="protein sequence ID" value="SEO45377.1"/>
    <property type="molecule type" value="Genomic_DNA"/>
</dbReference>
<dbReference type="Pfam" id="PF00571">
    <property type="entry name" value="CBS"/>
    <property type="match status" value="2"/>
</dbReference>
<dbReference type="PROSITE" id="PS51371">
    <property type="entry name" value="CBS"/>
    <property type="match status" value="2"/>
</dbReference>
<evidence type="ECO:0000256" key="2">
    <source>
        <dbReference type="PROSITE-ProRule" id="PRU00703"/>
    </source>
</evidence>
<dbReference type="InterPro" id="IPR000595">
    <property type="entry name" value="cNMP-bd_dom"/>
</dbReference>
<dbReference type="SUPFAM" id="SSF51206">
    <property type="entry name" value="cAMP-binding domain-like"/>
    <property type="match status" value="1"/>
</dbReference>
<dbReference type="Pfam" id="PF03445">
    <property type="entry name" value="DUF294"/>
    <property type="match status" value="1"/>
</dbReference>
<dbReference type="CDD" id="cd05401">
    <property type="entry name" value="NT_GlnE_GlnD_like"/>
    <property type="match status" value="1"/>
</dbReference>
<dbReference type="InterPro" id="IPR014710">
    <property type="entry name" value="RmlC-like_jellyroll"/>
</dbReference>
<reference evidence="5 6" key="1">
    <citation type="submission" date="2016-10" db="EMBL/GenBank/DDBJ databases">
        <authorList>
            <person name="de Groot N.N."/>
        </authorList>
    </citation>
    <scope>NUCLEOTIDE SEQUENCE [LARGE SCALE GENOMIC DNA]</scope>
    <source>
        <strain evidence="5 6">CGMCC 1.6291</strain>
    </source>
</reference>
<dbReference type="AlphaFoldDB" id="A0A1H8PUM8"/>
<proteinExistence type="predicted"/>
<dbReference type="PANTHER" id="PTHR43080:SF26">
    <property type="entry name" value="REGULATORY PROTEIN"/>
    <property type="match status" value="1"/>
</dbReference>
<dbReference type="SUPFAM" id="SSF54631">
    <property type="entry name" value="CBS-domain pair"/>
    <property type="match status" value="1"/>
</dbReference>
<dbReference type="Pfam" id="PF10335">
    <property type="entry name" value="DUF294_C"/>
    <property type="match status" value="1"/>
</dbReference>
<dbReference type="GO" id="GO:0008773">
    <property type="term" value="F:[protein-PII] uridylyltransferase activity"/>
    <property type="evidence" value="ECO:0007669"/>
    <property type="project" value="InterPro"/>
</dbReference>
<feature type="domain" description="CBS" evidence="4">
    <location>
        <begin position="221"/>
        <end position="282"/>
    </location>
</feature>
<keyword evidence="1 2" id="KW-0129">CBS domain</keyword>
<feature type="domain" description="Cyclic nucleotide-binding" evidence="3">
    <location>
        <begin position="19"/>
        <end position="117"/>
    </location>
</feature>
<gene>
    <name evidence="5" type="ORF">SAMN04488052_101156</name>
</gene>
<dbReference type="PROSITE" id="PS50042">
    <property type="entry name" value="CNMP_BINDING_3"/>
    <property type="match status" value="1"/>
</dbReference>
<sequence>MTLPDAGLTDHQRIAAASMWQTLEPETIEAMLSAGEDVRLGAGRYLFRSGDAYRKCIYIHLEGTLEQTSASGDVRTAEPGDVIGLASYLDGDNYRSTAHAVSDCRLLALPGATVQRLEQESGPFFEAINRALASRMRKARQVRETVRGTLARPVRQFMSSGLPTCGNADTVGDAARMLADREIGSLGLVDEAGRLTGMLTPTRLLMALINGEASPTDSVHAIEADNAFSVTPETPLWQVEEIQRRHRVRDVIVVDHDNVPVGLMSETGLIQALAKPPYTLDSELKTAPDVETLVTLRRKIHVAAAAVHAAHRSAGTAVRALTEMHLALQHRLVELVIASMVQDGHGRPPARFAVMVMGSGGRGEMLLRPDQDNGLIIDDRVDDAGLDWFREFSERLNPALDQVGYRLCPGDVMARNPDYRRTLGDWKDKLTNLVENPGRREARLANIMLDFTTLYGDDSLTSRLRAHLNQQLVDDRGKMLFRMMVSDDAKIAQPLSFFNRLVTTSHRGSQVIDIKRTGLRIIVDAMRVFALKESISRCKTLERLASLRRLGVFDPDFAESMRIAFEELQDLLLTHQLDQIERGETPDPLLRMERLSSHDRERLRVSLRATRRMRERLQYTFGVVMN</sequence>
<name>A0A1H8PUM8_9GAMM</name>
<dbReference type="STRING" id="406100.SAMN04488052_101156"/>
<evidence type="ECO:0000313" key="5">
    <source>
        <dbReference type="EMBL" id="SEO45377.1"/>
    </source>
</evidence>
<dbReference type="CDD" id="cd00038">
    <property type="entry name" value="CAP_ED"/>
    <property type="match status" value="1"/>
</dbReference>
<evidence type="ECO:0000259" key="3">
    <source>
        <dbReference type="PROSITE" id="PS50042"/>
    </source>
</evidence>
<organism evidence="5 6">
    <name type="scientific">Aquisalimonas asiatica</name>
    <dbReference type="NCBI Taxonomy" id="406100"/>
    <lineage>
        <taxon>Bacteria</taxon>
        <taxon>Pseudomonadati</taxon>
        <taxon>Pseudomonadota</taxon>
        <taxon>Gammaproteobacteria</taxon>
        <taxon>Chromatiales</taxon>
        <taxon>Ectothiorhodospiraceae</taxon>
        <taxon>Aquisalimonas</taxon>
    </lineage>
</organism>
<dbReference type="InterPro" id="IPR018490">
    <property type="entry name" value="cNMP-bd_dom_sf"/>
</dbReference>
<evidence type="ECO:0000256" key="1">
    <source>
        <dbReference type="ARBA" id="ARBA00023122"/>
    </source>
</evidence>
<dbReference type="SUPFAM" id="SSF81301">
    <property type="entry name" value="Nucleotidyltransferase"/>
    <property type="match status" value="1"/>
</dbReference>